<evidence type="ECO:0000256" key="6">
    <source>
        <dbReference type="RuleBase" id="RU366034"/>
    </source>
</evidence>
<dbReference type="SUPFAM" id="SSF48576">
    <property type="entry name" value="Terpenoid synthases"/>
    <property type="match status" value="1"/>
</dbReference>
<accession>A0AA38NV07</accession>
<keyword evidence="4 6" id="KW-0460">Magnesium</keyword>
<evidence type="ECO:0000256" key="2">
    <source>
        <dbReference type="ARBA" id="ARBA00006333"/>
    </source>
</evidence>
<evidence type="ECO:0000256" key="3">
    <source>
        <dbReference type="ARBA" id="ARBA00022723"/>
    </source>
</evidence>
<proteinExistence type="inferred from homology"/>
<reference evidence="7" key="1">
    <citation type="submission" date="2022-08" db="EMBL/GenBank/DDBJ databases">
        <authorList>
            <consortium name="DOE Joint Genome Institute"/>
            <person name="Min B."/>
            <person name="Riley R."/>
            <person name="Sierra-Patev S."/>
            <person name="Naranjo-Ortiz M."/>
            <person name="Looney B."/>
            <person name="Konkel Z."/>
            <person name="Slot J.C."/>
            <person name="Sakamoto Y."/>
            <person name="Steenwyk J.L."/>
            <person name="Rokas A."/>
            <person name="Carro J."/>
            <person name="Camarero S."/>
            <person name="Ferreira P."/>
            <person name="Molpeceres G."/>
            <person name="Ruiz-Duenas F.J."/>
            <person name="Serrano A."/>
            <person name="Henrissat B."/>
            <person name="Drula E."/>
            <person name="Hughes K.W."/>
            <person name="Mata J.L."/>
            <person name="Ishikawa N.K."/>
            <person name="Vargas-Isla R."/>
            <person name="Ushijima S."/>
            <person name="Smith C.A."/>
            <person name="Ahrendt S."/>
            <person name="Andreopoulos W."/>
            <person name="He G."/>
            <person name="Labutti K."/>
            <person name="Lipzen A."/>
            <person name="Ng V."/>
            <person name="Sandor L."/>
            <person name="Barry K."/>
            <person name="Martinez A.T."/>
            <person name="Xiao Y."/>
            <person name="Gibbons J.G."/>
            <person name="Terashima K."/>
            <person name="Hibbett D.S."/>
            <person name="Grigoriev I.V."/>
        </authorList>
    </citation>
    <scope>NUCLEOTIDE SEQUENCE</scope>
    <source>
        <strain evidence="7">TFB9207</strain>
    </source>
</reference>
<keyword evidence="8" id="KW-1185">Reference proteome</keyword>
<comment type="cofactor">
    <cofactor evidence="1 6">
        <name>Mg(2+)</name>
        <dbReference type="ChEBI" id="CHEBI:18420"/>
    </cofactor>
</comment>
<dbReference type="GO" id="GO:0008299">
    <property type="term" value="P:isoprenoid biosynthetic process"/>
    <property type="evidence" value="ECO:0007669"/>
    <property type="project" value="UniProtKB-ARBA"/>
</dbReference>
<comment type="similarity">
    <text evidence="2 6">Belongs to the terpene synthase family.</text>
</comment>
<dbReference type="Proteomes" id="UP001163846">
    <property type="component" value="Unassembled WGS sequence"/>
</dbReference>
<sequence>MSNSQLFMLPDTLRSWSWKRKLNPNHEKVKAESDAWLESFHAFSPKAQDAFDRCDFSLLASLAYPNASAEHLRTDCDAMNLFFLFDEYTDVCDAREARQLADIVMDALRNPDLPRPQNESVVGEITKQFWQRAKKTSIEHAQKVFIEACDSYTTSVVEQAENREKHRTPDIETFLAIRRNDAGVRPFFALLHLYSELPEGFLSDPLVELVLSLAVDMVAIGNDICSYNVEQARGDNFNMVSIVMNNMGLNLDEALLWISDFHDERVELFQETYAVIRKTLPISERTEAAVSFLEGLGNWVRANDCWSFESERYFGQKGAEIQSSRIVELLSRST</sequence>
<dbReference type="Pfam" id="PF19086">
    <property type="entry name" value="Terpene_syn_C_2"/>
    <property type="match status" value="1"/>
</dbReference>
<evidence type="ECO:0000256" key="5">
    <source>
        <dbReference type="ARBA" id="ARBA00023239"/>
    </source>
</evidence>
<dbReference type="InterPro" id="IPR008949">
    <property type="entry name" value="Isoprenoid_synthase_dom_sf"/>
</dbReference>
<dbReference type="GO" id="GO:0010333">
    <property type="term" value="F:terpene synthase activity"/>
    <property type="evidence" value="ECO:0007669"/>
    <property type="project" value="InterPro"/>
</dbReference>
<organism evidence="7 8">
    <name type="scientific">Lentinula raphanica</name>
    <dbReference type="NCBI Taxonomy" id="153919"/>
    <lineage>
        <taxon>Eukaryota</taxon>
        <taxon>Fungi</taxon>
        <taxon>Dikarya</taxon>
        <taxon>Basidiomycota</taxon>
        <taxon>Agaricomycotina</taxon>
        <taxon>Agaricomycetes</taxon>
        <taxon>Agaricomycetidae</taxon>
        <taxon>Agaricales</taxon>
        <taxon>Marasmiineae</taxon>
        <taxon>Omphalotaceae</taxon>
        <taxon>Lentinula</taxon>
    </lineage>
</organism>
<dbReference type="PANTHER" id="PTHR35201">
    <property type="entry name" value="TERPENE SYNTHASE"/>
    <property type="match status" value="1"/>
</dbReference>
<dbReference type="EMBL" id="MU807849">
    <property type="protein sequence ID" value="KAJ3831066.1"/>
    <property type="molecule type" value="Genomic_DNA"/>
</dbReference>
<dbReference type="PANTHER" id="PTHR35201:SF4">
    <property type="entry name" value="BETA-PINACENE SYNTHASE-RELATED"/>
    <property type="match status" value="1"/>
</dbReference>
<name>A0AA38NV07_9AGAR</name>
<dbReference type="SFLD" id="SFLDG01020">
    <property type="entry name" value="Terpene_Cyclase_Like_2"/>
    <property type="match status" value="1"/>
</dbReference>
<evidence type="ECO:0000256" key="1">
    <source>
        <dbReference type="ARBA" id="ARBA00001946"/>
    </source>
</evidence>
<dbReference type="EC" id="4.2.3.-" evidence="6"/>
<dbReference type="GO" id="GO:0046872">
    <property type="term" value="F:metal ion binding"/>
    <property type="evidence" value="ECO:0007669"/>
    <property type="project" value="UniProtKB-KW"/>
</dbReference>
<keyword evidence="3 6" id="KW-0479">Metal-binding</keyword>
<evidence type="ECO:0000256" key="4">
    <source>
        <dbReference type="ARBA" id="ARBA00022842"/>
    </source>
</evidence>
<evidence type="ECO:0000313" key="8">
    <source>
        <dbReference type="Proteomes" id="UP001163846"/>
    </source>
</evidence>
<dbReference type="Gene3D" id="1.10.600.10">
    <property type="entry name" value="Farnesyl Diphosphate Synthase"/>
    <property type="match status" value="1"/>
</dbReference>
<evidence type="ECO:0000313" key="7">
    <source>
        <dbReference type="EMBL" id="KAJ3831066.1"/>
    </source>
</evidence>
<dbReference type="SFLD" id="SFLDS00005">
    <property type="entry name" value="Isoprenoid_Synthase_Type_I"/>
    <property type="match status" value="1"/>
</dbReference>
<keyword evidence="5 6" id="KW-0456">Lyase</keyword>
<dbReference type="AlphaFoldDB" id="A0AA38NV07"/>
<comment type="caution">
    <text evidence="7">The sequence shown here is derived from an EMBL/GenBank/DDBJ whole genome shotgun (WGS) entry which is preliminary data.</text>
</comment>
<dbReference type="InterPro" id="IPR034686">
    <property type="entry name" value="Terpene_cyclase-like_2"/>
</dbReference>
<protein>
    <recommendedName>
        <fullName evidence="6">Terpene synthase</fullName>
        <ecNumber evidence="6">4.2.3.-</ecNumber>
    </recommendedName>
</protein>
<gene>
    <name evidence="7" type="ORF">F5878DRAFT_592159</name>
</gene>